<dbReference type="SUPFAM" id="SSF89447">
    <property type="entry name" value="AbrB/MazE/MraZ-like"/>
    <property type="match status" value="1"/>
</dbReference>
<dbReference type="Proteomes" id="UP000176581">
    <property type="component" value="Unassembled WGS sequence"/>
</dbReference>
<dbReference type="GO" id="GO:0009295">
    <property type="term" value="C:nucleoid"/>
    <property type="evidence" value="ECO:0007669"/>
    <property type="project" value="UniProtKB-SubCell"/>
</dbReference>
<dbReference type="GO" id="GO:0005737">
    <property type="term" value="C:cytoplasm"/>
    <property type="evidence" value="ECO:0007669"/>
    <property type="project" value="UniProtKB-UniRule"/>
</dbReference>
<evidence type="ECO:0000256" key="7">
    <source>
        <dbReference type="HAMAP-Rule" id="MF_01008"/>
    </source>
</evidence>
<evidence type="ECO:0000256" key="6">
    <source>
        <dbReference type="ARBA" id="ARBA00023163"/>
    </source>
</evidence>
<dbReference type="InterPro" id="IPR035644">
    <property type="entry name" value="MraZ_C"/>
</dbReference>
<keyword evidence="3" id="KW-0677">Repeat</keyword>
<dbReference type="InterPro" id="IPR035642">
    <property type="entry name" value="MraZ_N"/>
</dbReference>
<comment type="caution">
    <text evidence="9">The sequence shown here is derived from an EMBL/GenBank/DDBJ whole genome shotgun (WGS) entry which is preliminary data.</text>
</comment>
<gene>
    <name evidence="7" type="primary">mraZ</name>
    <name evidence="9" type="ORF">A3J47_00425</name>
</gene>
<comment type="similarity">
    <text evidence="7">Belongs to the MraZ family.</text>
</comment>
<keyword evidence="4 7" id="KW-0805">Transcription regulation</keyword>
<evidence type="ECO:0000256" key="5">
    <source>
        <dbReference type="ARBA" id="ARBA00023125"/>
    </source>
</evidence>
<evidence type="ECO:0000313" key="9">
    <source>
        <dbReference type="EMBL" id="OGN14691.1"/>
    </source>
</evidence>
<dbReference type="PANTHER" id="PTHR34701:SF1">
    <property type="entry name" value="TRANSCRIPTIONAL REGULATOR MRAZ"/>
    <property type="match status" value="1"/>
</dbReference>
<dbReference type="PANTHER" id="PTHR34701">
    <property type="entry name" value="TRANSCRIPTIONAL REGULATOR MRAZ"/>
    <property type="match status" value="1"/>
</dbReference>
<dbReference type="InterPro" id="IPR003444">
    <property type="entry name" value="MraZ"/>
</dbReference>
<evidence type="ECO:0000313" key="10">
    <source>
        <dbReference type="Proteomes" id="UP000176581"/>
    </source>
</evidence>
<organism evidence="9 10">
    <name type="scientific">Candidatus Yanofskybacteria bacterium RIFCSPHIGHO2_02_FULL_43_22</name>
    <dbReference type="NCBI Taxonomy" id="1802681"/>
    <lineage>
        <taxon>Bacteria</taxon>
        <taxon>Candidatus Yanofskyibacteriota</taxon>
    </lineage>
</organism>
<evidence type="ECO:0000256" key="2">
    <source>
        <dbReference type="ARBA" id="ARBA00022490"/>
    </source>
</evidence>
<dbReference type="InterPro" id="IPR007159">
    <property type="entry name" value="SpoVT-AbrB_dom"/>
</dbReference>
<comment type="subunit">
    <text evidence="7">Forms oligomers.</text>
</comment>
<dbReference type="PROSITE" id="PS51740">
    <property type="entry name" value="SPOVT_ABRB"/>
    <property type="match status" value="2"/>
</dbReference>
<protein>
    <recommendedName>
        <fullName evidence="1 7">Transcriptional regulator MraZ</fullName>
    </recommendedName>
</protein>
<dbReference type="GO" id="GO:0051301">
    <property type="term" value="P:cell division"/>
    <property type="evidence" value="ECO:0007669"/>
    <property type="project" value="UniProtKB-KW"/>
</dbReference>
<evidence type="ECO:0000256" key="4">
    <source>
        <dbReference type="ARBA" id="ARBA00023015"/>
    </source>
</evidence>
<dbReference type="Pfam" id="PF02381">
    <property type="entry name" value="MraZ"/>
    <property type="match status" value="2"/>
</dbReference>
<keyword evidence="6 7" id="KW-0804">Transcription</keyword>
<keyword evidence="9" id="KW-0131">Cell cycle</keyword>
<feature type="domain" description="SpoVT-AbrB" evidence="8">
    <location>
        <begin position="5"/>
        <end position="54"/>
    </location>
</feature>
<dbReference type="NCBIfam" id="TIGR00242">
    <property type="entry name" value="division/cell wall cluster transcriptional repressor MraZ"/>
    <property type="match status" value="1"/>
</dbReference>
<keyword evidence="9" id="KW-0132">Cell division</keyword>
<dbReference type="GO" id="GO:2000143">
    <property type="term" value="P:negative regulation of DNA-templated transcription initiation"/>
    <property type="evidence" value="ECO:0007669"/>
    <property type="project" value="TreeGrafter"/>
</dbReference>
<evidence type="ECO:0000256" key="1">
    <source>
        <dbReference type="ARBA" id="ARBA00013860"/>
    </source>
</evidence>
<name>A0A1F8FNX1_9BACT</name>
<reference evidence="9 10" key="1">
    <citation type="journal article" date="2016" name="Nat. Commun.">
        <title>Thousands of microbial genomes shed light on interconnected biogeochemical processes in an aquifer system.</title>
        <authorList>
            <person name="Anantharaman K."/>
            <person name="Brown C.T."/>
            <person name="Hug L.A."/>
            <person name="Sharon I."/>
            <person name="Castelle C.J."/>
            <person name="Probst A.J."/>
            <person name="Thomas B.C."/>
            <person name="Singh A."/>
            <person name="Wilkins M.J."/>
            <person name="Karaoz U."/>
            <person name="Brodie E.L."/>
            <person name="Williams K.H."/>
            <person name="Hubbard S.S."/>
            <person name="Banfield J.F."/>
        </authorList>
    </citation>
    <scope>NUCLEOTIDE SEQUENCE [LARGE SCALE GENOMIC DNA]</scope>
</reference>
<feature type="domain" description="SpoVT-AbrB" evidence="8">
    <location>
        <begin position="83"/>
        <end position="126"/>
    </location>
</feature>
<dbReference type="GO" id="GO:0000976">
    <property type="term" value="F:transcription cis-regulatory region binding"/>
    <property type="evidence" value="ECO:0007669"/>
    <property type="project" value="TreeGrafter"/>
</dbReference>
<dbReference type="InterPro" id="IPR020603">
    <property type="entry name" value="MraZ_dom"/>
</dbReference>
<accession>A0A1F8FNX1</accession>
<dbReference type="Gene3D" id="3.40.1550.20">
    <property type="entry name" value="Transcriptional regulator MraZ domain"/>
    <property type="match status" value="1"/>
</dbReference>
<dbReference type="CDD" id="cd16321">
    <property type="entry name" value="MraZ_C"/>
    <property type="match status" value="1"/>
</dbReference>
<dbReference type="EMBL" id="MGJV01000022">
    <property type="protein sequence ID" value="OGN14691.1"/>
    <property type="molecule type" value="Genomic_DNA"/>
</dbReference>
<keyword evidence="2 7" id="KW-0963">Cytoplasm</keyword>
<dbReference type="AlphaFoldDB" id="A0A1F8FNX1"/>
<keyword evidence="5 7" id="KW-0238">DNA-binding</keyword>
<proteinExistence type="inferred from homology"/>
<dbReference type="InterPro" id="IPR037914">
    <property type="entry name" value="SpoVT-AbrB_sf"/>
</dbReference>
<sequence>MLIGEYKHNLDAKRRLAIPSKFRKELGEGLPAGQAGAILTRGLDNCLFIFPSKYWAPFAEMLAGLSMAKQDTRAFARLFLSGATEIEFDSLGRILIPEHLKKYADLKKSVVVAGLFNRLEIWDEERWISYRANLEKNSDAIAEKLGELGIL</sequence>
<dbReference type="InterPro" id="IPR038619">
    <property type="entry name" value="MraZ_sf"/>
</dbReference>
<evidence type="ECO:0000259" key="8">
    <source>
        <dbReference type="PROSITE" id="PS51740"/>
    </source>
</evidence>
<evidence type="ECO:0000256" key="3">
    <source>
        <dbReference type="ARBA" id="ARBA00022737"/>
    </source>
</evidence>
<dbReference type="GO" id="GO:0003700">
    <property type="term" value="F:DNA-binding transcription factor activity"/>
    <property type="evidence" value="ECO:0007669"/>
    <property type="project" value="UniProtKB-UniRule"/>
</dbReference>
<comment type="subcellular location">
    <subcellularLocation>
        <location evidence="7">Cytoplasm</location>
        <location evidence="7">Nucleoid</location>
    </subcellularLocation>
</comment>
<dbReference type="CDD" id="cd16320">
    <property type="entry name" value="MraZ_N"/>
    <property type="match status" value="1"/>
</dbReference>
<dbReference type="HAMAP" id="MF_01008">
    <property type="entry name" value="MraZ"/>
    <property type="match status" value="1"/>
</dbReference>